<reference evidence="1 2" key="1">
    <citation type="submission" date="2018-06" db="EMBL/GenBank/DDBJ databases">
        <title>Genomic Encyclopedia of Archaeal and Bacterial Type Strains, Phase II (KMG-II): from individual species to whole genera.</title>
        <authorList>
            <person name="Goeker M."/>
        </authorList>
    </citation>
    <scope>NUCLEOTIDE SEQUENCE [LARGE SCALE GENOMIC DNA]</scope>
    <source>
        <strain evidence="1 2">DSM 15361</strain>
    </source>
</reference>
<comment type="caution">
    <text evidence="1">The sequence shown here is derived from an EMBL/GenBank/DDBJ whole genome shotgun (WGS) entry which is preliminary data.</text>
</comment>
<accession>A0A2W7IA62</accession>
<evidence type="ECO:0000313" key="1">
    <source>
        <dbReference type="EMBL" id="PZW42412.1"/>
    </source>
</evidence>
<dbReference type="PIRSF" id="PIRSF028451">
    <property type="entry name" value="UCP028451"/>
    <property type="match status" value="1"/>
</dbReference>
<dbReference type="EMBL" id="QKYV01000002">
    <property type="protein sequence ID" value="PZW42412.1"/>
    <property type="molecule type" value="Genomic_DNA"/>
</dbReference>
<sequence length="225" mass="26739">MKSIPQEALPFLLQLQNNNNRDWFDEHKPKFKSIEAEMKEFYKEIEFQLNQHDQIEKTKAFRIYRDVRFSKDKTPYKTNFGASFTRKKPELRGGYYVHIQPDNKSFIAVGFWNPAKEDLYRIRKEVETDAEEIKEILQQKELKKFWGKVEGERLKTAPKGFDKSHPDIDLLNLKQWTFTKKFNDKEVLEPKFASTVNDHFKAIKPFFNYMSSVLTTDLNGVSLID</sequence>
<dbReference type="RefSeq" id="WP_111540073.1">
    <property type="nucleotide sequence ID" value="NZ_QKYV01000002.1"/>
</dbReference>
<dbReference type="NCBIfam" id="TIGR02453">
    <property type="entry name" value="TIGR02453 family protein"/>
    <property type="match status" value="1"/>
</dbReference>
<dbReference type="Proteomes" id="UP000249542">
    <property type="component" value="Unassembled WGS sequence"/>
</dbReference>
<proteinExistence type="predicted"/>
<organism evidence="1 2">
    <name type="scientific">Mesonia algae</name>
    <dbReference type="NCBI Taxonomy" id="213248"/>
    <lineage>
        <taxon>Bacteria</taxon>
        <taxon>Pseudomonadati</taxon>
        <taxon>Bacteroidota</taxon>
        <taxon>Flavobacteriia</taxon>
        <taxon>Flavobacteriales</taxon>
        <taxon>Flavobacteriaceae</taxon>
        <taxon>Mesonia</taxon>
    </lineage>
</organism>
<dbReference type="InterPro" id="IPR015996">
    <property type="entry name" value="UCP028451"/>
</dbReference>
<dbReference type="Pfam" id="PF09365">
    <property type="entry name" value="DUF2461"/>
    <property type="match status" value="1"/>
</dbReference>
<dbReference type="PANTHER" id="PTHR36452:SF1">
    <property type="entry name" value="DUF2461 DOMAIN-CONTAINING PROTEIN"/>
    <property type="match status" value="1"/>
</dbReference>
<dbReference type="InterPro" id="IPR012808">
    <property type="entry name" value="CHP02453"/>
</dbReference>
<protein>
    <submittedName>
        <fullName evidence="1">Uncharacterized protein (TIGR02453 family)</fullName>
    </submittedName>
</protein>
<dbReference type="PANTHER" id="PTHR36452">
    <property type="entry name" value="CHROMOSOME 12, WHOLE GENOME SHOTGUN SEQUENCE"/>
    <property type="match status" value="1"/>
</dbReference>
<gene>
    <name evidence="1" type="ORF">LX95_00722</name>
</gene>
<dbReference type="AlphaFoldDB" id="A0A2W7IA62"/>
<keyword evidence="2" id="KW-1185">Reference proteome</keyword>
<evidence type="ECO:0000313" key="2">
    <source>
        <dbReference type="Proteomes" id="UP000249542"/>
    </source>
</evidence>
<name>A0A2W7IA62_9FLAO</name>